<dbReference type="KEGG" id="psyr:N018_12195"/>
<evidence type="ECO:0000313" key="2">
    <source>
        <dbReference type="EMBL" id="AHG43571.1"/>
    </source>
</evidence>
<proteinExistence type="predicted"/>
<sequence length="100" mass="11020">MSQQALIVDVAAKVLADNMDWLMCATALDAYPVGEAAHRCNRAYAAVCLPRLLLRLGDVLAQINQALQQLAAYTQRFMQGGSRPRAQHRIKPHARYASKG</sequence>
<gene>
    <name evidence="2" type="ORF">N018_12195</name>
</gene>
<dbReference type="Proteomes" id="UP000019089">
    <property type="component" value="Chromosome"/>
</dbReference>
<organism evidence="2 3">
    <name type="scientific">Pseudomonas syringae CC1557</name>
    <dbReference type="NCBI Taxonomy" id="1357279"/>
    <lineage>
        <taxon>Bacteria</taxon>
        <taxon>Pseudomonadati</taxon>
        <taxon>Pseudomonadota</taxon>
        <taxon>Gammaproteobacteria</taxon>
        <taxon>Pseudomonadales</taxon>
        <taxon>Pseudomonadaceae</taxon>
        <taxon>Pseudomonas</taxon>
        <taxon>Pseudomonas syringae</taxon>
    </lineage>
</organism>
<evidence type="ECO:0000313" key="3">
    <source>
        <dbReference type="Proteomes" id="UP000019089"/>
    </source>
</evidence>
<dbReference type="EMBL" id="CP007014">
    <property type="protein sequence ID" value="AHG43571.1"/>
    <property type="molecule type" value="Genomic_DNA"/>
</dbReference>
<protein>
    <submittedName>
        <fullName evidence="2">Uncharacterized protein</fullName>
    </submittedName>
</protein>
<evidence type="ECO:0000256" key="1">
    <source>
        <dbReference type="SAM" id="MobiDB-lite"/>
    </source>
</evidence>
<feature type="compositionally biased region" description="Basic residues" evidence="1">
    <location>
        <begin position="85"/>
        <end position="100"/>
    </location>
</feature>
<dbReference type="AlphaFoldDB" id="W0N3E4"/>
<name>W0N3E4_PSESX</name>
<reference evidence="2 3" key="1">
    <citation type="submission" date="2013-12" db="EMBL/GenBank/DDBJ databases">
        <title>Interactions Between Genome Architecture and Virulence Genes in Pseudomonas syringae, strain CC1557 as a model.</title>
        <authorList>
            <person name="Baltrus D."/>
            <person name="Hockett K."/>
            <person name="Karlsrud E."/>
            <person name="Dougherty K."/>
            <person name="Nishimura M."/>
        </authorList>
    </citation>
    <scope>NUCLEOTIDE SEQUENCE [LARGE SCALE GENOMIC DNA]</scope>
    <source>
        <strain evidence="2 3">CC1557</strain>
    </source>
</reference>
<feature type="region of interest" description="Disordered" evidence="1">
    <location>
        <begin position="80"/>
        <end position="100"/>
    </location>
</feature>
<dbReference type="HOGENOM" id="CLU_2303596_0_0_6"/>
<accession>W0N3E4</accession>